<keyword evidence="2" id="KW-1133">Transmembrane helix</keyword>
<evidence type="ECO:0000256" key="2">
    <source>
        <dbReference type="SAM" id="Phobius"/>
    </source>
</evidence>
<keyword evidence="4" id="KW-1185">Reference proteome</keyword>
<protein>
    <submittedName>
        <fullName evidence="3">Uncharacterized protein</fullName>
    </submittedName>
</protein>
<name>A0AAD1H727_9MYCO</name>
<sequence length="57" mass="6007">MNDVVVLAHHSVLLAIPAFAPAFVVVGVVIYIAMRDRKKGDEPHGESSGPARKDGAP</sequence>
<dbReference type="KEGG" id="mmor:MMOR_06780"/>
<dbReference type="Proteomes" id="UP000466681">
    <property type="component" value="Chromosome"/>
</dbReference>
<accession>A0AAD1H727</accession>
<feature type="transmembrane region" description="Helical" evidence="2">
    <location>
        <begin position="12"/>
        <end position="34"/>
    </location>
</feature>
<feature type="region of interest" description="Disordered" evidence="1">
    <location>
        <begin position="38"/>
        <end position="57"/>
    </location>
</feature>
<evidence type="ECO:0000313" key="3">
    <source>
        <dbReference type="EMBL" id="BBW99741.1"/>
    </source>
</evidence>
<dbReference type="EMBL" id="AP022560">
    <property type="protein sequence ID" value="BBW99741.1"/>
    <property type="molecule type" value="Genomic_DNA"/>
</dbReference>
<keyword evidence="2" id="KW-0812">Transmembrane</keyword>
<dbReference type="RefSeq" id="WP_165761907.1">
    <property type="nucleotide sequence ID" value="NZ_AP022560.1"/>
</dbReference>
<organism evidence="3 4">
    <name type="scientific">Mycolicibacterium moriokaense</name>
    <dbReference type="NCBI Taxonomy" id="39691"/>
    <lineage>
        <taxon>Bacteria</taxon>
        <taxon>Bacillati</taxon>
        <taxon>Actinomycetota</taxon>
        <taxon>Actinomycetes</taxon>
        <taxon>Mycobacteriales</taxon>
        <taxon>Mycobacteriaceae</taxon>
        <taxon>Mycolicibacterium</taxon>
    </lineage>
</organism>
<proteinExistence type="predicted"/>
<dbReference type="AlphaFoldDB" id="A0AAD1H727"/>
<reference evidence="3 4" key="1">
    <citation type="journal article" date="2019" name="Emerg. Microbes Infect.">
        <title>Comprehensive subspecies identification of 175 nontuberculous mycobacteria species based on 7547 genomic profiles.</title>
        <authorList>
            <person name="Matsumoto Y."/>
            <person name="Kinjo T."/>
            <person name="Motooka D."/>
            <person name="Nabeya D."/>
            <person name="Jung N."/>
            <person name="Uechi K."/>
            <person name="Horii T."/>
            <person name="Iida T."/>
            <person name="Fujita J."/>
            <person name="Nakamura S."/>
        </authorList>
    </citation>
    <scope>NUCLEOTIDE SEQUENCE [LARGE SCALE GENOMIC DNA]</scope>
    <source>
        <strain evidence="3 4">JCM 6375</strain>
    </source>
</reference>
<evidence type="ECO:0000256" key="1">
    <source>
        <dbReference type="SAM" id="MobiDB-lite"/>
    </source>
</evidence>
<gene>
    <name evidence="3" type="ORF">MMOR_06780</name>
</gene>
<evidence type="ECO:0000313" key="4">
    <source>
        <dbReference type="Proteomes" id="UP000466681"/>
    </source>
</evidence>
<keyword evidence="2" id="KW-0472">Membrane</keyword>